<evidence type="ECO:0008006" key="3">
    <source>
        <dbReference type="Google" id="ProtNLM"/>
    </source>
</evidence>
<name>A0A9X2WPT3_9GAMM</name>
<dbReference type="Proteomes" id="UP001155546">
    <property type="component" value="Unassembled WGS sequence"/>
</dbReference>
<comment type="caution">
    <text evidence="1">The sequence shown here is derived from an EMBL/GenBank/DDBJ whole genome shotgun (WGS) entry which is preliminary data.</text>
</comment>
<reference evidence="1" key="1">
    <citation type="journal article" date="2023" name="Int. J. Syst. Evol. Microbiol.">
        <title>&lt;i&gt;Shewanella septentrionalis&lt;/i&gt; sp. nov. and &lt;i&gt;Shewanella holmiensis&lt;/i&gt; sp. nov., isolated from Baltic Sea water and sediments.</title>
        <authorList>
            <person name="Martin-Rodriguez A.J."/>
            <person name="Thorell K."/>
            <person name="Joffre E."/>
            <person name="Jensie-Markopoulos S."/>
            <person name="Moore E.R.B."/>
            <person name="Sjoling A."/>
        </authorList>
    </citation>
    <scope>NUCLEOTIDE SEQUENCE</scope>
    <source>
        <strain evidence="1">SP1S2-7</strain>
    </source>
</reference>
<gene>
    <name evidence="1" type="ORF">NE535_14880</name>
</gene>
<proteinExistence type="predicted"/>
<dbReference type="AlphaFoldDB" id="A0A9X2WPT3"/>
<accession>A0A9X2WPT3</accession>
<organism evidence="1 2">
    <name type="scientific">Shewanella holmiensis</name>
    <dbReference type="NCBI Taxonomy" id="2952222"/>
    <lineage>
        <taxon>Bacteria</taxon>
        <taxon>Pseudomonadati</taxon>
        <taxon>Pseudomonadota</taxon>
        <taxon>Gammaproteobacteria</taxon>
        <taxon>Alteromonadales</taxon>
        <taxon>Shewanellaceae</taxon>
        <taxon>Shewanella</taxon>
    </lineage>
</organism>
<protein>
    <recommendedName>
        <fullName evidence="3">DUF2946 domain-containing protein</fullName>
    </recommendedName>
</protein>
<sequence length="147" mass="15655">MIHLNSFSVMRSIKLLIAIIVLQFAGANLGGHQLHLGNSAEDKGNHAHVQFTPTLDIAALSQLAECIQCSCAAEGAREHAPSDDHSHPAPTNKTVDLCLDCQCHGGLVAIVLPEQLYTADQANQQPLQTAQSYLAPALGATYRPPII</sequence>
<keyword evidence="2" id="KW-1185">Reference proteome</keyword>
<evidence type="ECO:0000313" key="2">
    <source>
        <dbReference type="Proteomes" id="UP001155546"/>
    </source>
</evidence>
<dbReference type="EMBL" id="JAMTCD010000022">
    <property type="protein sequence ID" value="MCT7943061.1"/>
    <property type="molecule type" value="Genomic_DNA"/>
</dbReference>
<dbReference type="RefSeq" id="WP_261299407.1">
    <property type="nucleotide sequence ID" value="NZ_JAMTCD010000022.1"/>
</dbReference>
<evidence type="ECO:0000313" key="1">
    <source>
        <dbReference type="EMBL" id="MCT7943061.1"/>
    </source>
</evidence>